<evidence type="ECO:0000256" key="3">
    <source>
        <dbReference type="ARBA" id="ARBA00022603"/>
    </source>
</evidence>
<gene>
    <name evidence="7" type="primary">cbiE</name>
    <name evidence="7" type="ORF">HL667_31860</name>
</gene>
<dbReference type="InterPro" id="IPR014776">
    <property type="entry name" value="4pyrrole_Mease_sub2"/>
</dbReference>
<dbReference type="InterPro" id="IPR014777">
    <property type="entry name" value="4pyrrole_Mease_sub1"/>
</dbReference>
<keyword evidence="8" id="KW-1185">Reference proteome</keyword>
<dbReference type="RefSeq" id="WP_172114856.1">
    <property type="nucleotide sequence ID" value="NZ_JABFDN010000020.1"/>
</dbReference>
<dbReference type="Proteomes" id="UP000886476">
    <property type="component" value="Unassembled WGS sequence"/>
</dbReference>
<dbReference type="PANTHER" id="PTHR43182">
    <property type="entry name" value="COBALT-PRECORRIN-6B C(15)-METHYLTRANSFERASE (DECARBOXYLATING)"/>
    <property type="match status" value="1"/>
</dbReference>
<name>A0ABX2CNC8_9BRAD</name>
<protein>
    <submittedName>
        <fullName evidence="7">Precorrin-6y C5,15-methyltransferase (Decarboxylating) subunit CbiE</fullName>
    </submittedName>
</protein>
<dbReference type="Gene3D" id="3.40.50.150">
    <property type="entry name" value="Vaccinia Virus protein VP39"/>
    <property type="match status" value="1"/>
</dbReference>
<dbReference type="SUPFAM" id="SSF53335">
    <property type="entry name" value="S-adenosyl-L-methionine-dependent methyltransferases"/>
    <property type="match status" value="1"/>
</dbReference>
<dbReference type="PANTHER" id="PTHR43182:SF1">
    <property type="entry name" value="COBALT-PRECORRIN-7 C(5)-METHYLTRANSFERASE"/>
    <property type="match status" value="1"/>
</dbReference>
<dbReference type="InterPro" id="IPR029063">
    <property type="entry name" value="SAM-dependent_MTases_sf"/>
</dbReference>
<reference evidence="7" key="1">
    <citation type="submission" date="2020-05" db="EMBL/GenBank/DDBJ databases">
        <title>Nod-independent and nitrogen-fixing Bradyrhizobium aeschynomene sp. nov. isolated from nodules of Aeschynomene indica.</title>
        <authorList>
            <person name="Zhang Z."/>
        </authorList>
    </citation>
    <scope>NUCLEOTIDE SEQUENCE</scope>
    <source>
        <strain evidence="7">83012</strain>
    </source>
</reference>
<dbReference type="InterPro" id="IPR012818">
    <property type="entry name" value="CbiE"/>
</dbReference>
<dbReference type="CDD" id="cd11644">
    <property type="entry name" value="Precorrin-6Y-MT"/>
    <property type="match status" value="1"/>
</dbReference>
<dbReference type="InterPro" id="IPR006365">
    <property type="entry name" value="Cbl_synth_CobL"/>
</dbReference>
<evidence type="ECO:0000256" key="4">
    <source>
        <dbReference type="ARBA" id="ARBA00022679"/>
    </source>
</evidence>
<dbReference type="CDD" id="cd02440">
    <property type="entry name" value="AdoMet_MTases"/>
    <property type="match status" value="1"/>
</dbReference>
<evidence type="ECO:0000256" key="5">
    <source>
        <dbReference type="ARBA" id="ARBA00022691"/>
    </source>
</evidence>
<evidence type="ECO:0000313" key="7">
    <source>
        <dbReference type="EMBL" id="NPU69638.1"/>
    </source>
</evidence>
<dbReference type="Gene3D" id="3.30.950.10">
    <property type="entry name" value="Methyltransferase, Cobalt-precorrin-4 Transmethylase, Domain 2"/>
    <property type="match status" value="1"/>
</dbReference>
<dbReference type="InterPro" id="IPR000878">
    <property type="entry name" value="4pyrrol_Mease"/>
</dbReference>
<evidence type="ECO:0000313" key="8">
    <source>
        <dbReference type="Proteomes" id="UP000886476"/>
    </source>
</evidence>
<proteinExistence type="predicted"/>
<keyword evidence="5" id="KW-0949">S-adenosyl-L-methionine</keyword>
<dbReference type="NCBIfam" id="TIGR02469">
    <property type="entry name" value="CbiT"/>
    <property type="match status" value="1"/>
</dbReference>
<dbReference type="EMBL" id="JABFDN010000020">
    <property type="protein sequence ID" value="NPU69638.1"/>
    <property type="molecule type" value="Genomic_DNA"/>
</dbReference>
<dbReference type="Gene3D" id="3.40.1010.10">
    <property type="entry name" value="Cobalt-precorrin-4 Transmethylase, Domain 1"/>
    <property type="match status" value="1"/>
</dbReference>
<comment type="pathway">
    <text evidence="1">Cofactor biosynthesis; adenosylcobalamin biosynthesis.</text>
</comment>
<dbReference type="Pfam" id="PF00590">
    <property type="entry name" value="TP_methylase"/>
    <property type="match status" value="1"/>
</dbReference>
<dbReference type="SUPFAM" id="SSF53790">
    <property type="entry name" value="Tetrapyrrole methylase"/>
    <property type="match status" value="1"/>
</dbReference>
<sequence>MVNPGATCNVARWLSIVGIGEDGVEGLSEPARRLIAQAELVVGGVRHLDLAAQLVRGERLAWPSPLQLAFEQIAVRRGTPVAVLASGDPFNYGVGKQLMQRFDATEMLCVPQPSAFSLAAARLGWPLQDVAQVTLHGRALEGIIRHLTPGARILALAWDGSTAGKLAALLTSRRMGRSRLTVLEAIGGPQERVRGVTADEFDLSDVHPLTTLAIEVEAGPDAPVIPLTSGLADDMFEHDGQITKRDVRAVTLAALAPRPGELLWDVGLGSGSVAIEWLLRHGALRAIGIEARQDRGDRAMRNALALGAPDLKVVIGRAPAVLADIEPPDAVFIGGGISEPGVFEAVWSKLRSGGRLVANVISLEGEGRLSDLFGKHGGELIRVAVSRIEPVGRMHGWRQAMPVTQWRVTKP</sequence>
<dbReference type="NCBIfam" id="TIGR02467">
    <property type="entry name" value="CbiE"/>
    <property type="match status" value="1"/>
</dbReference>
<feature type="domain" description="Tetrapyrrole methylase" evidence="6">
    <location>
        <begin position="14"/>
        <end position="201"/>
    </location>
</feature>
<evidence type="ECO:0000259" key="6">
    <source>
        <dbReference type="Pfam" id="PF00590"/>
    </source>
</evidence>
<keyword evidence="4" id="KW-0808">Transferase</keyword>
<dbReference type="InterPro" id="IPR050714">
    <property type="entry name" value="Cobalamin_biosynth_MTase"/>
</dbReference>
<dbReference type="InterPro" id="IPR014008">
    <property type="entry name" value="Cbl_synth_MTase_CbiT"/>
</dbReference>
<comment type="caution">
    <text evidence="7">The sequence shown here is derived from an EMBL/GenBank/DDBJ whole genome shotgun (WGS) entry which is preliminary data.</text>
</comment>
<keyword evidence="3" id="KW-0489">Methyltransferase</keyword>
<dbReference type="PIRSF" id="PIRSF036428">
    <property type="entry name" value="CobL"/>
    <property type="match status" value="1"/>
</dbReference>
<evidence type="ECO:0000256" key="1">
    <source>
        <dbReference type="ARBA" id="ARBA00004953"/>
    </source>
</evidence>
<accession>A0ABX2CNC8</accession>
<organism evidence="7 8">
    <name type="scientific">Bradyrhizobium aeschynomenes</name>
    <dbReference type="NCBI Taxonomy" id="2734909"/>
    <lineage>
        <taxon>Bacteria</taxon>
        <taxon>Pseudomonadati</taxon>
        <taxon>Pseudomonadota</taxon>
        <taxon>Alphaproteobacteria</taxon>
        <taxon>Hyphomicrobiales</taxon>
        <taxon>Nitrobacteraceae</taxon>
        <taxon>Bradyrhizobium</taxon>
    </lineage>
</organism>
<evidence type="ECO:0000256" key="2">
    <source>
        <dbReference type="ARBA" id="ARBA00022573"/>
    </source>
</evidence>
<dbReference type="InterPro" id="IPR035996">
    <property type="entry name" value="4pyrrol_Methylase_sf"/>
</dbReference>
<keyword evidence="2" id="KW-0169">Cobalamin biosynthesis</keyword>
<dbReference type="Pfam" id="PF01135">
    <property type="entry name" value="PCMT"/>
    <property type="match status" value="1"/>
</dbReference>